<reference evidence="2" key="1">
    <citation type="journal article" date="2020" name="mSystems">
        <title>Genome- and Community-Level Interaction Insights into Carbon Utilization and Element Cycling Functions of Hydrothermarchaeota in Hydrothermal Sediment.</title>
        <authorList>
            <person name="Zhou Z."/>
            <person name="Liu Y."/>
            <person name="Xu W."/>
            <person name="Pan J."/>
            <person name="Luo Z.H."/>
            <person name="Li M."/>
        </authorList>
    </citation>
    <scope>NUCLEOTIDE SEQUENCE [LARGE SCALE GENOMIC DNA]</scope>
    <source>
        <strain evidence="2">SpSt-16</strain>
    </source>
</reference>
<name>A0A7C2ZPH6_9CREN</name>
<evidence type="ECO:0000313" key="2">
    <source>
        <dbReference type="EMBL" id="HEW53218.1"/>
    </source>
</evidence>
<comment type="caution">
    <text evidence="2">The sequence shown here is derived from an EMBL/GenBank/DDBJ whole genome shotgun (WGS) entry which is preliminary data.</text>
</comment>
<gene>
    <name evidence="2" type="ORF">ENO77_03530</name>
</gene>
<evidence type="ECO:0000259" key="1">
    <source>
        <dbReference type="PROSITE" id="PS51085"/>
    </source>
</evidence>
<dbReference type="PANTHER" id="PTHR42895:SF2">
    <property type="entry name" value="IRON-SULFUR CLUSTER PROTEIN"/>
    <property type="match status" value="1"/>
</dbReference>
<dbReference type="Gene3D" id="3.30.420.480">
    <property type="entry name" value="Domain of unknown function (DUF4445)"/>
    <property type="match status" value="1"/>
</dbReference>
<dbReference type="Gene3D" id="3.10.20.30">
    <property type="match status" value="1"/>
</dbReference>
<dbReference type="PANTHER" id="PTHR42895">
    <property type="entry name" value="IRON-SULFUR CLUSTER-BINDING PROTEIN-RELATED"/>
    <property type="match status" value="1"/>
</dbReference>
<dbReference type="CDD" id="cd00207">
    <property type="entry name" value="fer2"/>
    <property type="match status" value="1"/>
</dbReference>
<dbReference type="Pfam" id="PF14574">
    <property type="entry name" value="RACo_C_ter"/>
    <property type="match status" value="1"/>
</dbReference>
<dbReference type="InterPro" id="IPR042259">
    <property type="entry name" value="Raco-like_middle_sf"/>
</dbReference>
<dbReference type="InterPro" id="IPR043129">
    <property type="entry name" value="ATPase_NBD"/>
</dbReference>
<dbReference type="GO" id="GO:0051536">
    <property type="term" value="F:iron-sulfur cluster binding"/>
    <property type="evidence" value="ECO:0007669"/>
    <property type="project" value="InterPro"/>
</dbReference>
<dbReference type="SUPFAM" id="SSF54292">
    <property type="entry name" value="2Fe-2S ferredoxin-like"/>
    <property type="match status" value="1"/>
</dbReference>
<feature type="domain" description="2Fe-2S ferredoxin-type" evidence="1">
    <location>
        <begin position="6"/>
        <end position="98"/>
    </location>
</feature>
<dbReference type="InterPro" id="IPR001041">
    <property type="entry name" value="2Fe-2S_ferredoxin-type"/>
</dbReference>
<protein>
    <submittedName>
        <fullName evidence="2">DUF4445 domain-containing protein</fullName>
    </submittedName>
</protein>
<dbReference type="EMBL" id="DSGT01000009">
    <property type="protein sequence ID" value="HEW53218.1"/>
    <property type="molecule type" value="Genomic_DNA"/>
</dbReference>
<dbReference type="InterPro" id="IPR041414">
    <property type="entry name" value="Raco-like_middle"/>
</dbReference>
<dbReference type="PROSITE" id="PS51085">
    <property type="entry name" value="2FE2S_FER_2"/>
    <property type="match status" value="1"/>
</dbReference>
<dbReference type="InterPro" id="IPR036010">
    <property type="entry name" value="2Fe-2S_ferredoxin-like_sf"/>
</dbReference>
<accession>A0A7C2ZPH6</accession>
<proteinExistence type="predicted"/>
<sequence>MDSDNRRVKVSFPQFNIVVDAPIGTSILEVAQQTGIGIRSVCGGKGLCGKCKVLVRGRVEHRLTDKSLIRDDELSKGYVLACMAKVLEDVEVFIPPESQFKKAKLLSHVVLPSFTLDPVVKSFKPSDYLDAVKLFSFYRAEEELYKKALELLNREGVVYVVVDTLNEKILDVKTDNSTYGVAIDIGTTKIVCAVIDLNSGKIVDVDSEFNKQMMFGEDIVSRLSRAVEKEGLVELQRATVETINSIIKRIGEKHGIDPNNIYYVSAAGNTAMTYLFVGANPYELIRSFREPVKVDPRPRILNAQALGLNTHRNALVYVLPCSGRFLGGDVIGDILTAGINFSDDVALLIDIGTNTEVVIGCRNWFLGTTAPAGPAFEGWGLRCGVRAVEGAIESVRIDSETLEPTYSTIGNTKPIGICGSGYIDLVAQLFVNGVIDNRGKFYRDINHPRIRKGDDGYEYVIVFADQSATGNDIVITEKDIYNIIDSKSSVCAAISILLKSMHLDVYSIKKVFVCGAFGRYLNVDSAIAIGMIPELPNAELTYIGNGSLGGAILTALSRDHAKEAENVAKYTATIELLLDPNFMEEYEAGFILPGKPELFPNWWRRSKGIKPWSARKREKAVLNR</sequence>
<dbReference type="InterPro" id="IPR012675">
    <property type="entry name" value="Beta-grasp_dom_sf"/>
</dbReference>
<dbReference type="InterPro" id="IPR027980">
    <property type="entry name" value="RACo_C"/>
</dbReference>
<dbReference type="Pfam" id="PF17651">
    <property type="entry name" value="Raco_middle"/>
    <property type="match status" value="1"/>
</dbReference>
<dbReference type="InterPro" id="IPR052911">
    <property type="entry name" value="Corrinoid_activation_enz"/>
</dbReference>
<dbReference type="AlphaFoldDB" id="A0A7C2ZPH6"/>
<organism evidence="2">
    <name type="scientific">Ignisphaera aggregans</name>
    <dbReference type="NCBI Taxonomy" id="334771"/>
    <lineage>
        <taxon>Archaea</taxon>
        <taxon>Thermoproteota</taxon>
        <taxon>Thermoprotei</taxon>
        <taxon>Desulfurococcales</taxon>
        <taxon>Desulfurococcaceae</taxon>
        <taxon>Ignisphaera</taxon>
    </lineage>
</organism>
<dbReference type="SUPFAM" id="SSF53067">
    <property type="entry name" value="Actin-like ATPase domain"/>
    <property type="match status" value="1"/>
</dbReference>
<dbReference type="Pfam" id="PF00111">
    <property type="entry name" value="Fer2"/>
    <property type="match status" value="1"/>
</dbReference>